<feature type="chain" id="PRO_5034363688" evidence="1">
    <location>
        <begin position="19"/>
        <end position="109"/>
    </location>
</feature>
<protein>
    <submittedName>
        <fullName evidence="2">Uncharacterized protein</fullName>
    </submittedName>
</protein>
<reference evidence="2" key="1">
    <citation type="submission" date="2021-05" db="EMBL/GenBank/DDBJ databases">
        <authorList>
            <person name="Alioto T."/>
            <person name="Alioto T."/>
            <person name="Gomez Garrido J."/>
        </authorList>
    </citation>
    <scope>NUCLEOTIDE SEQUENCE</scope>
</reference>
<proteinExistence type="predicted"/>
<keyword evidence="1" id="KW-0732">Signal</keyword>
<sequence length="109" mass="12621">MIFYLILNWFIVYIPSSGKISHFFKLLRLVSLSWLKFFSHLEHSPLAFRCIFSQVCWHCVKVLELTTFNQNLFASYNNSFLLIYTARLGLNSPIIPAVNTIVTCGKISN</sequence>
<feature type="signal peptide" evidence="1">
    <location>
        <begin position="1"/>
        <end position="18"/>
    </location>
</feature>
<evidence type="ECO:0000313" key="2">
    <source>
        <dbReference type="EMBL" id="CAG6698557.1"/>
    </source>
</evidence>
<accession>A0A8D8U692</accession>
<evidence type="ECO:0000256" key="1">
    <source>
        <dbReference type="SAM" id="SignalP"/>
    </source>
</evidence>
<dbReference type="AlphaFoldDB" id="A0A8D8U692"/>
<dbReference type="EMBL" id="HBUF01338724">
    <property type="protein sequence ID" value="CAG6698557.1"/>
    <property type="molecule type" value="Transcribed_RNA"/>
</dbReference>
<name>A0A8D8U692_9HEMI</name>
<organism evidence="2">
    <name type="scientific">Cacopsylla melanoneura</name>
    <dbReference type="NCBI Taxonomy" id="428564"/>
    <lineage>
        <taxon>Eukaryota</taxon>
        <taxon>Metazoa</taxon>
        <taxon>Ecdysozoa</taxon>
        <taxon>Arthropoda</taxon>
        <taxon>Hexapoda</taxon>
        <taxon>Insecta</taxon>
        <taxon>Pterygota</taxon>
        <taxon>Neoptera</taxon>
        <taxon>Paraneoptera</taxon>
        <taxon>Hemiptera</taxon>
        <taxon>Sternorrhyncha</taxon>
        <taxon>Psylloidea</taxon>
        <taxon>Psyllidae</taxon>
        <taxon>Psyllinae</taxon>
        <taxon>Cacopsylla</taxon>
    </lineage>
</organism>